<evidence type="ECO:0000256" key="1">
    <source>
        <dbReference type="SAM" id="Phobius"/>
    </source>
</evidence>
<feature type="transmembrane region" description="Helical" evidence="1">
    <location>
        <begin position="202"/>
        <end position="219"/>
    </location>
</feature>
<dbReference type="VEuPathDB" id="FungiDB:SOCG_02916"/>
<keyword evidence="1" id="KW-0472">Membrane</keyword>
<proteinExistence type="predicted"/>
<dbReference type="RefSeq" id="XP_013016860.1">
    <property type="nucleotide sequence ID" value="XM_013161406.1"/>
</dbReference>
<keyword evidence="1" id="KW-1133">Transmembrane helix</keyword>
<dbReference type="InterPro" id="IPR036249">
    <property type="entry name" value="Thioredoxin-like_sf"/>
</dbReference>
<feature type="signal peptide" evidence="2">
    <location>
        <begin position="1"/>
        <end position="23"/>
    </location>
</feature>
<dbReference type="Gene3D" id="3.40.30.10">
    <property type="entry name" value="Glutaredoxin"/>
    <property type="match status" value="1"/>
</dbReference>
<keyword evidence="5" id="KW-1185">Reference proteome</keyword>
<dbReference type="Proteomes" id="UP000016088">
    <property type="component" value="Unassembled WGS sequence"/>
</dbReference>
<gene>
    <name evidence="4" type="ORF">SOCG_02916</name>
</gene>
<evidence type="ECO:0000313" key="4">
    <source>
        <dbReference type="EMBL" id="EPX73698.1"/>
    </source>
</evidence>
<organism evidence="4 5">
    <name type="scientific">Schizosaccharomyces octosporus (strain yFS286)</name>
    <name type="common">Fission yeast</name>
    <name type="synonym">Octosporomyces octosporus</name>
    <dbReference type="NCBI Taxonomy" id="483514"/>
    <lineage>
        <taxon>Eukaryota</taxon>
        <taxon>Fungi</taxon>
        <taxon>Dikarya</taxon>
        <taxon>Ascomycota</taxon>
        <taxon>Taphrinomycotina</taxon>
        <taxon>Schizosaccharomycetes</taxon>
        <taxon>Schizosaccharomycetales</taxon>
        <taxon>Schizosaccharomycetaceae</taxon>
        <taxon>Schizosaccharomyces</taxon>
    </lineage>
</organism>
<reference evidence="4 5" key="1">
    <citation type="journal article" date="2011" name="Science">
        <title>Comparative functional genomics of the fission yeasts.</title>
        <authorList>
            <person name="Rhind N."/>
            <person name="Chen Z."/>
            <person name="Yassour M."/>
            <person name="Thompson D.A."/>
            <person name="Haas B.J."/>
            <person name="Habib N."/>
            <person name="Wapinski I."/>
            <person name="Roy S."/>
            <person name="Lin M.F."/>
            <person name="Heiman D.I."/>
            <person name="Young S.K."/>
            <person name="Furuya K."/>
            <person name="Guo Y."/>
            <person name="Pidoux A."/>
            <person name="Chen H.M."/>
            <person name="Robbertse B."/>
            <person name="Goldberg J.M."/>
            <person name="Aoki K."/>
            <person name="Bayne E.H."/>
            <person name="Berlin A.M."/>
            <person name="Desjardins C.A."/>
            <person name="Dobbs E."/>
            <person name="Dukaj L."/>
            <person name="Fan L."/>
            <person name="FitzGerald M.G."/>
            <person name="French C."/>
            <person name="Gujja S."/>
            <person name="Hansen K."/>
            <person name="Keifenheim D."/>
            <person name="Levin J.Z."/>
            <person name="Mosher R.A."/>
            <person name="Mueller C.A."/>
            <person name="Pfiffner J."/>
            <person name="Priest M."/>
            <person name="Russ C."/>
            <person name="Smialowska A."/>
            <person name="Swoboda P."/>
            <person name="Sykes S.M."/>
            <person name="Vaughn M."/>
            <person name="Vengrova S."/>
            <person name="Yoder R."/>
            <person name="Zeng Q."/>
            <person name="Allshire R."/>
            <person name="Baulcombe D."/>
            <person name="Birren B.W."/>
            <person name="Brown W."/>
            <person name="Ekwall K."/>
            <person name="Kellis M."/>
            <person name="Leatherwood J."/>
            <person name="Levin H."/>
            <person name="Margalit H."/>
            <person name="Martienssen R."/>
            <person name="Nieduszynski C.A."/>
            <person name="Spatafora J.W."/>
            <person name="Friedman N."/>
            <person name="Dalgaard J.Z."/>
            <person name="Baumann P."/>
            <person name="Niki H."/>
            <person name="Regev A."/>
            <person name="Nusbaum C."/>
        </authorList>
    </citation>
    <scope>NUCLEOTIDE SEQUENCE [LARGE SCALE GENOMIC DNA]</scope>
    <source>
        <strain evidence="5">yFS286</strain>
    </source>
</reference>
<keyword evidence="1" id="KW-0812">Transmembrane</keyword>
<sequence length="236" mass="27046">MYFMKKLSAVCLFLGSLVQGVKSITCDTDESASIEVLETSGISWKELGITPSCALDPSLVNNLTDKNWDSSIKTNEWLIQITIDPCTLCHKEEYMFNDLSHQMKENYPNVQFGRVYINGNPELAVRLLVEKLPVYYFISGNNYYNIPPSVLPVKEALAAYSKHQFTEFTKIQGIFSIAGPFRFAYKLLGKALSFYSQFNSPYTPLLINSTMFVLTMLFIRQLRQKRKEKIQSKKEK</sequence>
<keyword evidence="2" id="KW-0732">Signal</keyword>
<evidence type="ECO:0000313" key="5">
    <source>
        <dbReference type="Proteomes" id="UP000016088"/>
    </source>
</evidence>
<name>S9Q1W8_SCHOY</name>
<accession>S9Q1W8</accession>
<feature type="chain" id="PRO_5004554888" evidence="2">
    <location>
        <begin position="24"/>
        <end position="236"/>
    </location>
</feature>
<dbReference type="OrthoDB" id="2121326at2759"/>
<dbReference type="SUPFAM" id="SSF52833">
    <property type="entry name" value="Thioredoxin-like"/>
    <property type="match status" value="1"/>
</dbReference>
<dbReference type="GeneID" id="25031890"/>
<protein>
    <submittedName>
        <fullName evidence="4">Thioredoxin family protein</fullName>
    </submittedName>
</protein>
<evidence type="ECO:0000259" key="3">
    <source>
        <dbReference type="Pfam" id="PF00085"/>
    </source>
</evidence>
<dbReference type="AlphaFoldDB" id="S9Q1W8"/>
<dbReference type="InterPro" id="IPR013766">
    <property type="entry name" value="Thioredoxin_domain"/>
</dbReference>
<dbReference type="Pfam" id="PF00085">
    <property type="entry name" value="Thioredoxin"/>
    <property type="match status" value="1"/>
</dbReference>
<dbReference type="OMA" id="YFINGAN"/>
<dbReference type="EMBL" id="KE503206">
    <property type="protein sequence ID" value="EPX73698.1"/>
    <property type="molecule type" value="Genomic_DNA"/>
</dbReference>
<feature type="domain" description="Thioredoxin" evidence="3">
    <location>
        <begin position="61"/>
        <end position="142"/>
    </location>
</feature>
<dbReference type="HOGENOM" id="CLU_1176009_0_0_1"/>
<evidence type="ECO:0000256" key="2">
    <source>
        <dbReference type="SAM" id="SignalP"/>
    </source>
</evidence>